<evidence type="ECO:0000256" key="9">
    <source>
        <dbReference type="ARBA" id="ARBA00031306"/>
    </source>
</evidence>
<reference evidence="11" key="1">
    <citation type="submission" date="2022-11" db="EMBL/GenBank/DDBJ databases">
        <authorList>
            <person name="Somphong A."/>
            <person name="Phongsopitanun W."/>
        </authorList>
    </citation>
    <scope>NUCLEOTIDE SEQUENCE</scope>
    <source>
        <strain evidence="11">Pm04-4</strain>
    </source>
</reference>
<dbReference type="RefSeq" id="WP_267564102.1">
    <property type="nucleotide sequence ID" value="NZ_JAPNTZ010000006.1"/>
</dbReference>
<dbReference type="Gene3D" id="3.10.520.10">
    <property type="entry name" value="ApbE-like domains"/>
    <property type="match status" value="1"/>
</dbReference>
<protein>
    <recommendedName>
        <fullName evidence="3">FAD:protein FMN transferase</fullName>
        <ecNumber evidence="2">2.7.1.180</ecNumber>
    </recommendedName>
    <alternativeName>
        <fullName evidence="9">Flavin transferase</fullName>
    </alternativeName>
</protein>
<evidence type="ECO:0000256" key="2">
    <source>
        <dbReference type="ARBA" id="ARBA00011955"/>
    </source>
</evidence>
<dbReference type="Pfam" id="PF02424">
    <property type="entry name" value="ApbE"/>
    <property type="match status" value="1"/>
</dbReference>
<comment type="catalytic activity">
    <reaction evidence="10">
        <text>L-threonyl-[protein] + FAD = FMN-L-threonyl-[protein] + AMP + H(+)</text>
        <dbReference type="Rhea" id="RHEA:36847"/>
        <dbReference type="Rhea" id="RHEA-COMP:11060"/>
        <dbReference type="Rhea" id="RHEA-COMP:11061"/>
        <dbReference type="ChEBI" id="CHEBI:15378"/>
        <dbReference type="ChEBI" id="CHEBI:30013"/>
        <dbReference type="ChEBI" id="CHEBI:57692"/>
        <dbReference type="ChEBI" id="CHEBI:74257"/>
        <dbReference type="ChEBI" id="CHEBI:456215"/>
        <dbReference type="EC" id="2.7.1.180"/>
    </reaction>
</comment>
<evidence type="ECO:0000256" key="7">
    <source>
        <dbReference type="ARBA" id="ARBA00022827"/>
    </source>
</evidence>
<dbReference type="InterPro" id="IPR024932">
    <property type="entry name" value="ApbE"/>
</dbReference>
<evidence type="ECO:0000256" key="1">
    <source>
        <dbReference type="ARBA" id="ARBA00001946"/>
    </source>
</evidence>
<dbReference type="EC" id="2.7.1.180" evidence="2"/>
<keyword evidence="12" id="KW-1185">Reference proteome</keyword>
<sequence length="321" mass="33167">MPLVETLPVGPDTAQWEVWGTVARVVVDASSTSAGSAYHGRLGSSPLVGEAAAIVRAELAVVDEACSRFREDSELRAACRAGRPVTVSPLLAALVGAALTAAQETDGDVDPTVGAAMCALGYDRDFAALTNRSPVPVGRAVHVFGSPDWRSVRLRGRELTVPDGVQLDLGATAKAFAADRAAARVFRELGVGVLVALGGDIATAGPAPNGGWRVLVRDRPDDPSCTVGLPAGAALATSSTASRTWGRPGELLHHILDPRTGRPAPRIWRTVSVAAFSCLRANTLSTAAIIRGHNAPALLGNAPSRLVTPSLDVLHLGGWPA</sequence>
<name>A0ABT4B0D5_9ACTN</name>
<dbReference type="EMBL" id="JAPNTZ010000006">
    <property type="protein sequence ID" value="MCY1139953.1"/>
    <property type="molecule type" value="Genomic_DNA"/>
</dbReference>
<evidence type="ECO:0000256" key="4">
    <source>
        <dbReference type="ARBA" id="ARBA00022630"/>
    </source>
</evidence>
<evidence type="ECO:0000313" key="11">
    <source>
        <dbReference type="EMBL" id="MCY1139953.1"/>
    </source>
</evidence>
<evidence type="ECO:0000313" key="12">
    <source>
        <dbReference type="Proteomes" id="UP001151002"/>
    </source>
</evidence>
<evidence type="ECO:0000256" key="6">
    <source>
        <dbReference type="ARBA" id="ARBA00022723"/>
    </source>
</evidence>
<keyword evidence="8" id="KW-0460">Magnesium</keyword>
<dbReference type="Proteomes" id="UP001151002">
    <property type="component" value="Unassembled WGS sequence"/>
</dbReference>
<evidence type="ECO:0000256" key="10">
    <source>
        <dbReference type="ARBA" id="ARBA00048540"/>
    </source>
</evidence>
<dbReference type="SUPFAM" id="SSF143631">
    <property type="entry name" value="ApbE-like"/>
    <property type="match status" value="1"/>
</dbReference>
<comment type="cofactor">
    <cofactor evidence="1">
        <name>Mg(2+)</name>
        <dbReference type="ChEBI" id="CHEBI:18420"/>
    </cofactor>
</comment>
<proteinExistence type="predicted"/>
<dbReference type="GO" id="GO:0016740">
    <property type="term" value="F:transferase activity"/>
    <property type="evidence" value="ECO:0007669"/>
    <property type="project" value="UniProtKB-KW"/>
</dbReference>
<comment type="caution">
    <text evidence="11">The sequence shown here is derived from an EMBL/GenBank/DDBJ whole genome shotgun (WGS) entry which is preliminary data.</text>
</comment>
<evidence type="ECO:0000256" key="3">
    <source>
        <dbReference type="ARBA" id="ARBA00016337"/>
    </source>
</evidence>
<keyword evidence="7" id="KW-0274">FAD</keyword>
<organism evidence="11 12">
    <name type="scientific">Paractinoplanes pyxinae</name>
    <dbReference type="NCBI Taxonomy" id="2997416"/>
    <lineage>
        <taxon>Bacteria</taxon>
        <taxon>Bacillati</taxon>
        <taxon>Actinomycetota</taxon>
        <taxon>Actinomycetes</taxon>
        <taxon>Micromonosporales</taxon>
        <taxon>Micromonosporaceae</taxon>
        <taxon>Paractinoplanes</taxon>
    </lineage>
</organism>
<keyword evidence="5 11" id="KW-0808">Transferase</keyword>
<evidence type="ECO:0000256" key="5">
    <source>
        <dbReference type="ARBA" id="ARBA00022679"/>
    </source>
</evidence>
<gene>
    <name evidence="11" type="ORF">OWR29_18270</name>
</gene>
<evidence type="ECO:0000256" key="8">
    <source>
        <dbReference type="ARBA" id="ARBA00022842"/>
    </source>
</evidence>
<keyword evidence="4" id="KW-0285">Flavoprotein</keyword>
<dbReference type="PANTHER" id="PTHR30040:SF2">
    <property type="entry name" value="FAD:PROTEIN FMN TRANSFERASE"/>
    <property type="match status" value="1"/>
</dbReference>
<keyword evidence="6" id="KW-0479">Metal-binding</keyword>
<accession>A0ABT4B0D5</accession>
<dbReference type="InterPro" id="IPR003374">
    <property type="entry name" value="ApbE-like_sf"/>
</dbReference>
<dbReference type="PANTHER" id="PTHR30040">
    <property type="entry name" value="THIAMINE BIOSYNTHESIS LIPOPROTEIN APBE"/>
    <property type="match status" value="1"/>
</dbReference>